<feature type="coiled-coil region" evidence="1">
    <location>
        <begin position="38"/>
        <end position="433"/>
    </location>
</feature>
<proteinExistence type="predicted"/>
<feature type="coiled-coil region" evidence="1">
    <location>
        <begin position="595"/>
        <end position="636"/>
    </location>
</feature>
<feature type="coiled-coil region" evidence="1">
    <location>
        <begin position="461"/>
        <end position="533"/>
    </location>
</feature>
<accession>A0A146K8J2</accession>
<reference evidence="2" key="1">
    <citation type="submission" date="2015-07" db="EMBL/GenBank/DDBJ databases">
        <title>Adaptation to a free-living lifestyle via gene acquisitions in the diplomonad Trepomonas sp. PC1.</title>
        <authorList>
            <person name="Xu F."/>
            <person name="Jerlstrom-Hultqvist J."/>
            <person name="Kolisko M."/>
            <person name="Simpson A.G.B."/>
            <person name="Roger A.J."/>
            <person name="Svard S.G."/>
            <person name="Andersson J.O."/>
        </authorList>
    </citation>
    <scope>NUCLEOTIDE SEQUENCE</scope>
    <source>
        <strain evidence="2">PC1</strain>
    </source>
</reference>
<keyword evidence="1" id="KW-0175">Coiled coil</keyword>
<evidence type="ECO:0000313" key="2">
    <source>
        <dbReference type="EMBL" id="JAP92927.1"/>
    </source>
</evidence>
<dbReference type="EMBL" id="GDID01003679">
    <property type="protein sequence ID" value="JAP92927.1"/>
    <property type="molecule type" value="Transcribed_RNA"/>
</dbReference>
<gene>
    <name evidence="2" type="ORF">TPC1_14970</name>
</gene>
<evidence type="ECO:0000256" key="1">
    <source>
        <dbReference type="SAM" id="Coils"/>
    </source>
</evidence>
<dbReference type="AlphaFoldDB" id="A0A146K8J2"/>
<protein>
    <submittedName>
        <fullName evidence="2">Uncharacterized protein</fullName>
    </submittedName>
</protein>
<feature type="non-terminal residue" evidence="2">
    <location>
        <position position="1"/>
    </location>
</feature>
<sequence>LFMQEKSFSLKLVPQVCGDLAKVALELEQNNKDVSYQLSQKEQLLKDLKEVNSSIQQKLQLQLKQTAEKDEIINEFHTKQTDLQQKLQKAQVEASKSSHLEDLLKQTANEKENIQFLSQNLEKKNLLLEKQSQEFDFQVKKQLENLQFQEQNCKKLQFQIQQQEIEQKELAQARQEAMAKNRELVEICKQMEEKIKQQEKEIIQQKQYIGQEMPGLTETIQNIKAQNLILQNENQELANLKRVQLNKLKDLEVENQHLSQLNANLQKQFAQIEEKYESTQKQLQNLEQEADQAVKLLQKEQQKSQMLGENLDSVAESNIQAERQLTQLKSSLEVKQSEIAEYNQLLTEANAQLKHLQSQVTSETQKLFGLQQEFLREKQQNAKIEAENQLLKTHFSDLQQKFNQNSANYSNEVEAKQRLINELTTQMSQLTMTMQANDTKMGSLVKTQFTQEMQQYLNQQQEQFTHQIQALQKENQDYQKEILKVRSEFSNNAQNVKQLKEENFNLQNQIQSLTEIQEKLTDKSKKVLKLSQQLKEKVVQYSKIFERLAGYCQLEMDLKLSFDETLHSGDVAKVQLPNEQQVKQICDQLAESQKCTAYQKEAEELKFVKAQLEQKIDHLTLKLQQLAQKIDNQEHVIIQQNIKLLEQDNIQKYQLKPHLDQSESELIRSRKMKYTEIAEPKMQSYQESPLKNFNVSPVKAQTYKRPEVQSRFVAASGIIPYQPLSQQEELNIKRLIEQSAIPRGIGERK</sequence>
<organism evidence="2">
    <name type="scientific">Trepomonas sp. PC1</name>
    <dbReference type="NCBI Taxonomy" id="1076344"/>
    <lineage>
        <taxon>Eukaryota</taxon>
        <taxon>Metamonada</taxon>
        <taxon>Diplomonadida</taxon>
        <taxon>Hexamitidae</taxon>
        <taxon>Hexamitinae</taxon>
        <taxon>Trepomonas</taxon>
    </lineage>
</organism>
<name>A0A146K8J2_9EUKA</name>